<sequence length="127" mass="13439">MKRHRLRLPSLVFPLLAAVLVALTPLGPARPARAADPCGTKPDDYVGVTYRLNAPETTLRITFRAGGVFEYELGDGVIHQGTYTATPQALSLVTEGTDRSVFRGCDGTSATPGVIVFPGGIVVQNTS</sequence>
<dbReference type="AlphaFoldDB" id="A0A939FN65"/>
<dbReference type="Proteomes" id="UP000664781">
    <property type="component" value="Unassembled WGS sequence"/>
</dbReference>
<keyword evidence="3" id="KW-1185">Reference proteome</keyword>
<protein>
    <submittedName>
        <fullName evidence="2">Uncharacterized protein</fullName>
    </submittedName>
</protein>
<evidence type="ECO:0000313" key="2">
    <source>
        <dbReference type="EMBL" id="MBO0654698.1"/>
    </source>
</evidence>
<feature type="chain" id="PRO_5037670469" evidence="1">
    <location>
        <begin position="35"/>
        <end position="127"/>
    </location>
</feature>
<keyword evidence="1" id="KW-0732">Signal</keyword>
<gene>
    <name evidence="2" type="ORF">J1792_18510</name>
</gene>
<reference evidence="2" key="1">
    <citation type="submission" date="2021-03" db="EMBL/GenBank/DDBJ databases">
        <title>Streptomyces strains.</title>
        <authorList>
            <person name="Lund M.B."/>
            <person name="Toerring T."/>
        </authorList>
    </citation>
    <scope>NUCLEOTIDE SEQUENCE</scope>
    <source>
        <strain evidence="2">JCM 4242</strain>
    </source>
</reference>
<evidence type="ECO:0000256" key="1">
    <source>
        <dbReference type="SAM" id="SignalP"/>
    </source>
</evidence>
<organism evidence="2 3">
    <name type="scientific">Streptomyces triculaminicus</name>
    <dbReference type="NCBI Taxonomy" id="2816232"/>
    <lineage>
        <taxon>Bacteria</taxon>
        <taxon>Bacillati</taxon>
        <taxon>Actinomycetota</taxon>
        <taxon>Actinomycetes</taxon>
        <taxon>Kitasatosporales</taxon>
        <taxon>Streptomycetaceae</taxon>
        <taxon>Streptomyces</taxon>
    </lineage>
</organism>
<comment type="caution">
    <text evidence="2">The sequence shown here is derived from an EMBL/GenBank/DDBJ whole genome shotgun (WGS) entry which is preliminary data.</text>
</comment>
<name>A0A939FN65_9ACTN</name>
<evidence type="ECO:0000313" key="3">
    <source>
        <dbReference type="Proteomes" id="UP000664781"/>
    </source>
</evidence>
<feature type="signal peptide" evidence="1">
    <location>
        <begin position="1"/>
        <end position="34"/>
    </location>
</feature>
<proteinExistence type="predicted"/>
<dbReference type="RefSeq" id="WP_086566679.1">
    <property type="nucleotide sequence ID" value="NZ_JAFMOF010000002.1"/>
</dbReference>
<dbReference type="EMBL" id="JAFMOF010000002">
    <property type="protein sequence ID" value="MBO0654698.1"/>
    <property type="molecule type" value="Genomic_DNA"/>
</dbReference>
<accession>A0A939FN65</accession>